<dbReference type="Proteomes" id="UP000053105">
    <property type="component" value="Unassembled WGS sequence"/>
</dbReference>
<evidence type="ECO:0000256" key="2">
    <source>
        <dbReference type="SAM" id="Phobius"/>
    </source>
</evidence>
<keyword evidence="2" id="KW-0472">Membrane</keyword>
<evidence type="ECO:0000256" key="3">
    <source>
        <dbReference type="SAM" id="SignalP"/>
    </source>
</evidence>
<name>A0A0M9A7P2_9HYME</name>
<gene>
    <name evidence="4" type="ORF">WN51_09515</name>
</gene>
<feature type="region of interest" description="Disordered" evidence="1">
    <location>
        <begin position="136"/>
        <end position="163"/>
    </location>
</feature>
<dbReference type="AlphaFoldDB" id="A0A0M9A7P2"/>
<feature type="compositionally biased region" description="Low complexity" evidence="1">
    <location>
        <begin position="233"/>
        <end position="242"/>
    </location>
</feature>
<feature type="region of interest" description="Disordered" evidence="1">
    <location>
        <begin position="64"/>
        <end position="115"/>
    </location>
</feature>
<feature type="chain" id="PRO_5005831059" evidence="3">
    <location>
        <begin position="24"/>
        <end position="527"/>
    </location>
</feature>
<dbReference type="OrthoDB" id="7614304at2759"/>
<feature type="compositionally biased region" description="Pro residues" evidence="1">
    <location>
        <begin position="99"/>
        <end position="108"/>
    </location>
</feature>
<accession>A0A0M9A7P2</accession>
<feature type="signal peptide" evidence="3">
    <location>
        <begin position="1"/>
        <end position="23"/>
    </location>
</feature>
<sequence>MNYEIRALISVLLASLSIVSVLPQVMSYAKVSKNGQEEPETRNNQWIVRYSTLDHELIARLNSKKQIQDRYHPAPINNFKSKDPPNNVKENSKPASRPSDPPIGPPIGPSIGPSSSDMFDFSKPTFSESYDYKPPDYLSSKPISKPPDYLSDKPISKPMSMDDYADSEISDTLNILAPRPYNFLKIYVPHTSILPTMQSQYIAKGHLNHRFQPPDSNKPDSYFASHNHESSDYTDYSPDTSYNNDAAPKPIEYSGHLDHPPFDSDDDHSYGHHHHHDFHHEVIYDHISSTIYFIIYIAALVLKSIARHKITFPAHLADAVDHHARMYSDFSWWNFGEEVLRDRVQTNLVYHCFLLLVCISHASASELTFDEVDALSKTNEYEDASTINTALQAYRHPRMYRRGYHEDHGYQDDDDDHHDNHMKDEEHAMKAMGTAKVDYWAGYYDFLINEGSYKFWAVFQLATAALLIYSGFAALYYAKVNPPPIDDEFDILRRRRSLSIFPRDRSFCGLDSATFQRIIDAVAREIH</sequence>
<keyword evidence="5" id="KW-1185">Reference proteome</keyword>
<feature type="region of interest" description="Disordered" evidence="1">
    <location>
        <begin position="208"/>
        <end position="258"/>
    </location>
</feature>
<keyword evidence="3" id="KW-0732">Signal</keyword>
<evidence type="ECO:0000313" key="4">
    <source>
        <dbReference type="EMBL" id="KOX78156.1"/>
    </source>
</evidence>
<dbReference type="EMBL" id="KQ435726">
    <property type="protein sequence ID" value="KOX78156.1"/>
    <property type="molecule type" value="Genomic_DNA"/>
</dbReference>
<proteinExistence type="predicted"/>
<organism evidence="4 5">
    <name type="scientific">Melipona quadrifasciata</name>
    <dbReference type="NCBI Taxonomy" id="166423"/>
    <lineage>
        <taxon>Eukaryota</taxon>
        <taxon>Metazoa</taxon>
        <taxon>Ecdysozoa</taxon>
        <taxon>Arthropoda</taxon>
        <taxon>Hexapoda</taxon>
        <taxon>Insecta</taxon>
        <taxon>Pterygota</taxon>
        <taxon>Neoptera</taxon>
        <taxon>Endopterygota</taxon>
        <taxon>Hymenoptera</taxon>
        <taxon>Apocrita</taxon>
        <taxon>Aculeata</taxon>
        <taxon>Apoidea</taxon>
        <taxon>Anthophila</taxon>
        <taxon>Apidae</taxon>
        <taxon>Melipona</taxon>
    </lineage>
</organism>
<reference evidence="4 5" key="1">
    <citation type="submission" date="2015-07" db="EMBL/GenBank/DDBJ databases">
        <title>The genome of Melipona quadrifasciata.</title>
        <authorList>
            <person name="Pan H."/>
            <person name="Kapheim K."/>
        </authorList>
    </citation>
    <scope>NUCLEOTIDE SEQUENCE [LARGE SCALE GENOMIC DNA]</scope>
    <source>
        <strain evidence="4">0111107301</strain>
        <tissue evidence="4">Whole body</tissue>
    </source>
</reference>
<keyword evidence="2" id="KW-1133">Transmembrane helix</keyword>
<feature type="transmembrane region" description="Helical" evidence="2">
    <location>
        <begin position="455"/>
        <end position="478"/>
    </location>
</feature>
<protein>
    <submittedName>
        <fullName evidence="4">Uncharacterized protein</fullName>
    </submittedName>
</protein>
<evidence type="ECO:0000313" key="5">
    <source>
        <dbReference type="Proteomes" id="UP000053105"/>
    </source>
</evidence>
<evidence type="ECO:0000256" key="1">
    <source>
        <dbReference type="SAM" id="MobiDB-lite"/>
    </source>
</evidence>
<keyword evidence="2" id="KW-0812">Transmembrane</keyword>
<dbReference type="STRING" id="166423.A0A0M9A7P2"/>